<protein>
    <submittedName>
        <fullName evidence="1">DUF2851 family protein</fullName>
    </submittedName>
</protein>
<gene>
    <name evidence="1" type="ORF">LXM24_09280</name>
</gene>
<sequence>MNEDILSFIWRFQYFAAEALCTDEGSKLSILRTGHRNGNAGPDFSEARVMIDDFQWVGSVEIHVKSSDWYLHNHETDPAYETVILHVVWENDRPVMRQDGTFLPTLTLKQFVEKSVLERYVQLQDETETIPCAGMFGQVNDIQKYGMLDRVLLERLDRKASLVTELLAKCNNDWEETAYQWLGRHFGFKLNDAPFARLTEIVSWKIIRKHRDKLIQIEALLFGCAGLVPTESNDFYIRQLRTEYQFLSAKYRLKSKQMNGHEWKNLRMRPSGFPTVRLAQFARLLNKNGSLFSEIILAPGFSTLQSMFHIEQSDYWQDHYLFEKKSKGKVPLLGKDSANLLIVNGAVPLLVAYARHRQQPELLEKAIYWLSEIAAEKNRITKEWETLGMKVTTAADSQALIEWYNNYCTFRKCLECTVGASLVRSVSP</sequence>
<accession>A0A9X1PB76</accession>
<dbReference type="RefSeq" id="WP_234612720.1">
    <property type="nucleotide sequence ID" value="NZ_CP098806.1"/>
</dbReference>
<comment type="caution">
    <text evidence="1">The sequence shown here is derived from an EMBL/GenBank/DDBJ whole genome shotgun (WGS) entry which is preliminary data.</text>
</comment>
<organism evidence="1 2">
    <name type="scientific">Dyadobacter fanqingshengii</name>
    <dbReference type="NCBI Taxonomy" id="2906443"/>
    <lineage>
        <taxon>Bacteria</taxon>
        <taxon>Pseudomonadati</taxon>
        <taxon>Bacteroidota</taxon>
        <taxon>Cytophagia</taxon>
        <taxon>Cytophagales</taxon>
        <taxon>Spirosomataceae</taxon>
        <taxon>Dyadobacter</taxon>
    </lineage>
</organism>
<name>A0A9X1PB76_9BACT</name>
<dbReference type="AlphaFoldDB" id="A0A9X1PB76"/>
<dbReference type="InterPro" id="IPR021272">
    <property type="entry name" value="DUF2851"/>
</dbReference>
<dbReference type="EMBL" id="JAJTTA010000002">
    <property type="protein sequence ID" value="MCF0040275.1"/>
    <property type="molecule type" value="Genomic_DNA"/>
</dbReference>
<evidence type="ECO:0000313" key="1">
    <source>
        <dbReference type="EMBL" id="MCF0040275.1"/>
    </source>
</evidence>
<proteinExistence type="predicted"/>
<evidence type="ECO:0000313" key="2">
    <source>
        <dbReference type="Proteomes" id="UP001139700"/>
    </source>
</evidence>
<dbReference type="Pfam" id="PF11013">
    <property type="entry name" value="DUF2851"/>
    <property type="match status" value="1"/>
</dbReference>
<keyword evidence="2" id="KW-1185">Reference proteome</keyword>
<reference evidence="1" key="1">
    <citation type="submission" date="2021-12" db="EMBL/GenBank/DDBJ databases">
        <title>Novel species in genus Dyadobacter.</title>
        <authorList>
            <person name="Ma C."/>
        </authorList>
    </citation>
    <scope>NUCLEOTIDE SEQUENCE</scope>
    <source>
        <strain evidence="1">CY399</strain>
    </source>
</reference>
<dbReference type="Proteomes" id="UP001139700">
    <property type="component" value="Unassembled WGS sequence"/>
</dbReference>